<dbReference type="InterPro" id="IPR009057">
    <property type="entry name" value="Homeodomain-like_sf"/>
</dbReference>
<dbReference type="PANTHER" id="PTHR43130">
    <property type="entry name" value="ARAC-FAMILY TRANSCRIPTIONAL REGULATOR"/>
    <property type="match status" value="1"/>
</dbReference>
<dbReference type="SUPFAM" id="SSF52317">
    <property type="entry name" value="Class I glutamine amidotransferase-like"/>
    <property type="match status" value="1"/>
</dbReference>
<proteinExistence type="predicted"/>
<dbReference type="Pfam" id="PF12833">
    <property type="entry name" value="HTH_18"/>
    <property type="match status" value="1"/>
</dbReference>
<dbReference type="EMBL" id="CP123385">
    <property type="protein sequence ID" value="XCC95322.1"/>
    <property type="molecule type" value="Genomic_DNA"/>
</dbReference>
<accession>A0AAU8AK14</accession>
<dbReference type="Gene3D" id="3.40.50.880">
    <property type="match status" value="1"/>
</dbReference>
<dbReference type="Pfam" id="PF01965">
    <property type="entry name" value="DJ-1_PfpI"/>
    <property type="match status" value="1"/>
</dbReference>
<dbReference type="GO" id="GO:0043565">
    <property type="term" value="F:sequence-specific DNA binding"/>
    <property type="evidence" value="ECO:0007669"/>
    <property type="project" value="InterPro"/>
</dbReference>
<dbReference type="InterPro" id="IPR052158">
    <property type="entry name" value="INH-QAR"/>
</dbReference>
<evidence type="ECO:0000256" key="1">
    <source>
        <dbReference type="ARBA" id="ARBA00023015"/>
    </source>
</evidence>
<feature type="domain" description="HTH araC/xylS-type" evidence="3">
    <location>
        <begin position="218"/>
        <end position="316"/>
    </location>
</feature>
<reference evidence="4" key="1">
    <citation type="submission" date="2023-02" db="EMBL/GenBank/DDBJ databases">
        <title>Description and genomic characterization of Salipiger bruguierae sp. nov., isolated from the sediment of mangrove plant Bruguiera sexangula.</title>
        <authorList>
            <person name="Long M."/>
        </authorList>
    </citation>
    <scope>NUCLEOTIDE SEQUENCE</scope>
    <source>
        <strain evidence="4">H15</strain>
    </source>
</reference>
<dbReference type="CDD" id="cd03136">
    <property type="entry name" value="GATase1_AraC_ArgR_like"/>
    <property type="match status" value="1"/>
</dbReference>
<dbReference type="InterPro" id="IPR029062">
    <property type="entry name" value="Class_I_gatase-like"/>
</dbReference>
<dbReference type="InterPro" id="IPR018060">
    <property type="entry name" value="HTH_AraC"/>
</dbReference>
<keyword evidence="2" id="KW-0804">Transcription</keyword>
<dbReference type="SMART" id="SM00342">
    <property type="entry name" value="HTH_ARAC"/>
    <property type="match status" value="1"/>
</dbReference>
<dbReference type="GO" id="GO:0003700">
    <property type="term" value="F:DNA-binding transcription factor activity"/>
    <property type="evidence" value="ECO:0007669"/>
    <property type="project" value="InterPro"/>
</dbReference>
<evidence type="ECO:0000313" key="4">
    <source>
        <dbReference type="EMBL" id="XCC95322.1"/>
    </source>
</evidence>
<dbReference type="RefSeq" id="WP_353474164.1">
    <property type="nucleotide sequence ID" value="NZ_CP123385.1"/>
</dbReference>
<organism evidence="4">
    <name type="scientific">Alloyangia sp. H15</name>
    <dbReference type="NCBI Taxonomy" id="3029062"/>
    <lineage>
        <taxon>Bacteria</taxon>
        <taxon>Pseudomonadati</taxon>
        <taxon>Pseudomonadota</taxon>
        <taxon>Alphaproteobacteria</taxon>
        <taxon>Rhodobacterales</taxon>
        <taxon>Roseobacteraceae</taxon>
        <taxon>Alloyangia</taxon>
    </lineage>
</organism>
<dbReference type="PANTHER" id="PTHR43130:SF3">
    <property type="entry name" value="HTH-TYPE TRANSCRIPTIONAL REGULATOR RV1931C"/>
    <property type="match status" value="1"/>
</dbReference>
<evidence type="ECO:0000256" key="2">
    <source>
        <dbReference type="ARBA" id="ARBA00023163"/>
    </source>
</evidence>
<dbReference type="Gene3D" id="1.10.10.60">
    <property type="entry name" value="Homeodomain-like"/>
    <property type="match status" value="1"/>
</dbReference>
<dbReference type="InterPro" id="IPR002818">
    <property type="entry name" value="DJ-1/PfpI"/>
</dbReference>
<keyword evidence="1" id="KW-0805">Transcription regulation</keyword>
<dbReference type="AlphaFoldDB" id="A0AAU8AK14"/>
<dbReference type="PROSITE" id="PS01124">
    <property type="entry name" value="HTH_ARAC_FAMILY_2"/>
    <property type="match status" value="1"/>
</dbReference>
<dbReference type="SUPFAM" id="SSF46689">
    <property type="entry name" value="Homeodomain-like"/>
    <property type="match status" value="2"/>
</dbReference>
<gene>
    <name evidence="4" type="ORF">PVT71_19735</name>
</gene>
<sequence length="323" mass="34967">MSQTPTRRIGFLLTPDYALMSAAAAVEPLRAANLLSGKALYELVFLSARGGWLRSSVTGGFETEALAEAQGRLDLLFVVSGGDPMQATDPAVLAWLRRMARQGVPLGGISGGAALLAAAGVLQDRRYTIHWMHVDEMRSLHPEALIERRLFVIDRDRYTCAGGVAPLDMMHALITMEHGADLARAVSDWFIHTGIRQAEAPQQQSVALSLGVTHPALEAMLELMSSHIADPLTLEDLAKLSGVSARQLERLSRAQLGASVMAFYRGLRLDKADEILRHSGMGIDAVAQATGFGERSPFSRAFRRRFGCGPAARRRAGQTRPAT</sequence>
<name>A0AAU8AK14_9RHOB</name>
<evidence type="ECO:0000259" key="3">
    <source>
        <dbReference type="PROSITE" id="PS01124"/>
    </source>
</evidence>
<protein>
    <submittedName>
        <fullName evidence="4">GlxA family transcriptional regulator</fullName>
    </submittedName>
</protein>